<accession>A0AAD9V0A0</accession>
<comment type="caution">
    <text evidence="1">The sequence shown here is derived from an EMBL/GenBank/DDBJ whole genome shotgun (WGS) entry which is preliminary data.</text>
</comment>
<sequence length="129" mass="14484">MRSWKNKFACKAKRSDIRFGEGDCTLMVSLWKMVAALFKLMNYKLTFTVLIRVFHHATENVGETQINKLYLSSTIIANLNMLGLEIGKEVNSANPFTAGRLSWALCTCDMADISGSHLYTPKTPPSKSF</sequence>
<reference evidence="1" key="2">
    <citation type="journal article" date="2023" name="Science">
        <title>Genomic signatures of disease resistance in endangered staghorn corals.</title>
        <authorList>
            <person name="Vollmer S.V."/>
            <person name="Selwyn J.D."/>
            <person name="Despard B.A."/>
            <person name="Roesel C.L."/>
        </authorList>
    </citation>
    <scope>NUCLEOTIDE SEQUENCE</scope>
    <source>
        <strain evidence="1">K2</strain>
    </source>
</reference>
<keyword evidence="2" id="KW-1185">Reference proteome</keyword>
<evidence type="ECO:0000313" key="2">
    <source>
        <dbReference type="Proteomes" id="UP001249851"/>
    </source>
</evidence>
<gene>
    <name evidence="1" type="ORF">P5673_021361</name>
</gene>
<name>A0AAD9V0A0_ACRCE</name>
<reference evidence="1" key="1">
    <citation type="journal article" date="2023" name="G3 (Bethesda)">
        <title>Whole genome assembly and annotation of the endangered Caribbean coral Acropora cervicornis.</title>
        <authorList>
            <person name="Selwyn J.D."/>
            <person name="Vollmer S.V."/>
        </authorList>
    </citation>
    <scope>NUCLEOTIDE SEQUENCE</scope>
    <source>
        <strain evidence="1">K2</strain>
    </source>
</reference>
<organism evidence="1 2">
    <name type="scientific">Acropora cervicornis</name>
    <name type="common">Staghorn coral</name>
    <dbReference type="NCBI Taxonomy" id="6130"/>
    <lineage>
        <taxon>Eukaryota</taxon>
        <taxon>Metazoa</taxon>
        <taxon>Cnidaria</taxon>
        <taxon>Anthozoa</taxon>
        <taxon>Hexacorallia</taxon>
        <taxon>Scleractinia</taxon>
        <taxon>Astrocoeniina</taxon>
        <taxon>Acroporidae</taxon>
        <taxon>Acropora</taxon>
    </lineage>
</organism>
<proteinExistence type="predicted"/>
<evidence type="ECO:0000313" key="1">
    <source>
        <dbReference type="EMBL" id="KAK2556471.1"/>
    </source>
</evidence>
<protein>
    <submittedName>
        <fullName evidence="1">Uncharacterized protein</fullName>
    </submittedName>
</protein>
<dbReference type="EMBL" id="JARQWQ010000055">
    <property type="protein sequence ID" value="KAK2556471.1"/>
    <property type="molecule type" value="Genomic_DNA"/>
</dbReference>
<dbReference type="AlphaFoldDB" id="A0AAD9V0A0"/>
<dbReference type="Proteomes" id="UP001249851">
    <property type="component" value="Unassembled WGS sequence"/>
</dbReference>